<feature type="domain" description="Integrator complex subunit 7 C-terminal" evidence="2">
    <location>
        <begin position="76"/>
        <end position="191"/>
    </location>
</feature>
<dbReference type="PANTHER" id="PTHR13322">
    <property type="entry name" value="C1ORF73 PROTEIN"/>
    <property type="match status" value="1"/>
</dbReference>
<organism evidence="3 4">
    <name type="scientific">Gryllus longicercus</name>
    <dbReference type="NCBI Taxonomy" id="2509291"/>
    <lineage>
        <taxon>Eukaryota</taxon>
        <taxon>Metazoa</taxon>
        <taxon>Ecdysozoa</taxon>
        <taxon>Arthropoda</taxon>
        <taxon>Hexapoda</taxon>
        <taxon>Insecta</taxon>
        <taxon>Pterygota</taxon>
        <taxon>Neoptera</taxon>
        <taxon>Polyneoptera</taxon>
        <taxon>Orthoptera</taxon>
        <taxon>Ensifera</taxon>
        <taxon>Gryllidea</taxon>
        <taxon>Grylloidea</taxon>
        <taxon>Gryllidae</taxon>
        <taxon>Gryllinae</taxon>
        <taxon>Gryllus</taxon>
    </lineage>
</organism>
<dbReference type="InterPro" id="IPR033060">
    <property type="entry name" value="INTS7"/>
</dbReference>
<keyword evidence="4" id="KW-1185">Reference proteome</keyword>
<dbReference type="EMBL" id="JAZDUA010000002">
    <property type="protein sequence ID" value="KAK7874523.1"/>
    <property type="molecule type" value="Genomic_DNA"/>
</dbReference>
<accession>A0AAN9W1G6</accession>
<sequence>MTCFIFSSQHSSLETQHLIKSCQEASTVALQLTRTDEKTITHQHIDCLLREVEILAESSLCVPRYFFQILQSTSVKLAISPQPRVLGEAISVQSGSQLAVKVEGVIQHGKRPGLFRKVNGVVITVTSQLQSRQTHNNHDPKNVNDVGSVLTQTVPPHRDFFSAQFLLAFPTGGQYLIIVEAAVVDEKSNTWRTGPRNTLTVKSHEETSKGVSNITPGNATGSTSGSGRTTYSASSRF</sequence>
<evidence type="ECO:0000256" key="1">
    <source>
        <dbReference type="SAM" id="MobiDB-lite"/>
    </source>
</evidence>
<gene>
    <name evidence="3" type="ORF">R5R35_001604</name>
</gene>
<protein>
    <recommendedName>
        <fullName evidence="2">Integrator complex subunit 7 C-terminal domain-containing protein</fullName>
    </recommendedName>
</protein>
<proteinExistence type="predicted"/>
<dbReference type="InterPro" id="IPR054519">
    <property type="entry name" value="INTS7_C"/>
</dbReference>
<feature type="compositionally biased region" description="Polar residues" evidence="1">
    <location>
        <begin position="191"/>
        <end position="201"/>
    </location>
</feature>
<reference evidence="3 4" key="1">
    <citation type="submission" date="2024-03" db="EMBL/GenBank/DDBJ databases">
        <title>The genome assembly and annotation of the cricket Gryllus longicercus Weissman &amp; Gray.</title>
        <authorList>
            <person name="Szrajer S."/>
            <person name="Gray D."/>
            <person name="Ylla G."/>
        </authorList>
    </citation>
    <scope>NUCLEOTIDE SEQUENCE [LARGE SCALE GENOMIC DNA]</scope>
    <source>
        <strain evidence="3">DAG 2021-001</strain>
        <tissue evidence="3">Whole body minus gut</tissue>
    </source>
</reference>
<dbReference type="AlphaFoldDB" id="A0AAN9W1G6"/>
<dbReference type="Proteomes" id="UP001378592">
    <property type="component" value="Unassembled WGS sequence"/>
</dbReference>
<feature type="region of interest" description="Disordered" evidence="1">
    <location>
        <begin position="191"/>
        <end position="237"/>
    </location>
</feature>
<evidence type="ECO:0000313" key="3">
    <source>
        <dbReference type="EMBL" id="KAK7874523.1"/>
    </source>
</evidence>
<dbReference type="PANTHER" id="PTHR13322:SF2">
    <property type="entry name" value="INTEGRATOR COMPLEX SUBUNIT 7"/>
    <property type="match status" value="1"/>
</dbReference>
<comment type="caution">
    <text evidence="3">The sequence shown here is derived from an EMBL/GenBank/DDBJ whole genome shotgun (WGS) entry which is preliminary data.</text>
</comment>
<dbReference type="GO" id="GO:0034472">
    <property type="term" value="P:snRNA 3'-end processing"/>
    <property type="evidence" value="ECO:0007669"/>
    <property type="project" value="TreeGrafter"/>
</dbReference>
<evidence type="ECO:0000313" key="4">
    <source>
        <dbReference type="Proteomes" id="UP001378592"/>
    </source>
</evidence>
<name>A0AAN9W1G6_9ORTH</name>
<dbReference type="Pfam" id="PF22965">
    <property type="entry name" value="INTS7_C"/>
    <property type="match status" value="1"/>
</dbReference>
<feature type="compositionally biased region" description="Low complexity" evidence="1">
    <location>
        <begin position="217"/>
        <end position="237"/>
    </location>
</feature>
<evidence type="ECO:0000259" key="2">
    <source>
        <dbReference type="Pfam" id="PF22965"/>
    </source>
</evidence>
<dbReference type="GO" id="GO:0032039">
    <property type="term" value="C:integrator complex"/>
    <property type="evidence" value="ECO:0007669"/>
    <property type="project" value="InterPro"/>
</dbReference>